<dbReference type="InterPro" id="IPR029063">
    <property type="entry name" value="SAM-dependent_MTases_sf"/>
</dbReference>
<feature type="domain" description="Methyltransferase type 11" evidence="4">
    <location>
        <begin position="47"/>
        <end position="135"/>
    </location>
</feature>
<keyword evidence="3" id="KW-0808">Transferase</keyword>
<dbReference type="GO" id="GO:0032259">
    <property type="term" value="P:methylation"/>
    <property type="evidence" value="ECO:0007669"/>
    <property type="project" value="UniProtKB-KW"/>
</dbReference>
<evidence type="ECO:0000256" key="2">
    <source>
        <dbReference type="ARBA" id="ARBA00022603"/>
    </source>
</evidence>
<dbReference type="EMBL" id="JBHSBU010000001">
    <property type="protein sequence ID" value="MFC4158887.1"/>
    <property type="molecule type" value="Genomic_DNA"/>
</dbReference>
<dbReference type="Pfam" id="PF08241">
    <property type="entry name" value="Methyltransf_11"/>
    <property type="match status" value="1"/>
</dbReference>
<keyword evidence="2 5" id="KW-0489">Methyltransferase</keyword>
<dbReference type="Gene3D" id="3.40.50.150">
    <property type="entry name" value="Vaccinia Virus protein VP39"/>
    <property type="match status" value="1"/>
</dbReference>
<evidence type="ECO:0000313" key="6">
    <source>
        <dbReference type="Proteomes" id="UP001595791"/>
    </source>
</evidence>
<dbReference type="SUPFAM" id="SSF53335">
    <property type="entry name" value="S-adenosyl-L-methionine-dependent methyltransferases"/>
    <property type="match status" value="1"/>
</dbReference>
<dbReference type="CDD" id="cd02440">
    <property type="entry name" value="AdoMet_MTases"/>
    <property type="match status" value="1"/>
</dbReference>
<dbReference type="PANTHER" id="PTHR44942">
    <property type="entry name" value="METHYLTRANSF_11 DOMAIN-CONTAINING PROTEIN"/>
    <property type="match status" value="1"/>
</dbReference>
<dbReference type="InterPro" id="IPR013216">
    <property type="entry name" value="Methyltransf_11"/>
</dbReference>
<dbReference type="InterPro" id="IPR051052">
    <property type="entry name" value="Diverse_substrate_MTase"/>
</dbReference>
<gene>
    <name evidence="5" type="ORF">ACFOW7_05865</name>
</gene>
<keyword evidence="6" id="KW-1185">Reference proteome</keyword>
<dbReference type="PANTHER" id="PTHR44942:SF4">
    <property type="entry name" value="METHYLTRANSFERASE TYPE 11 DOMAIN-CONTAINING PROTEIN"/>
    <property type="match status" value="1"/>
</dbReference>
<comment type="similarity">
    <text evidence="1">Belongs to the methyltransferase superfamily.</text>
</comment>
<evidence type="ECO:0000256" key="1">
    <source>
        <dbReference type="ARBA" id="ARBA00008361"/>
    </source>
</evidence>
<name>A0ABV8MPB3_9NEIS</name>
<organism evidence="5 6">
    <name type="scientific">Chitinimonas lacunae</name>
    <dbReference type="NCBI Taxonomy" id="1963018"/>
    <lineage>
        <taxon>Bacteria</taxon>
        <taxon>Pseudomonadati</taxon>
        <taxon>Pseudomonadota</taxon>
        <taxon>Betaproteobacteria</taxon>
        <taxon>Neisseriales</taxon>
        <taxon>Chitinibacteraceae</taxon>
        <taxon>Chitinimonas</taxon>
    </lineage>
</organism>
<dbReference type="Proteomes" id="UP001595791">
    <property type="component" value="Unassembled WGS sequence"/>
</dbReference>
<accession>A0ABV8MPB3</accession>
<evidence type="ECO:0000256" key="3">
    <source>
        <dbReference type="ARBA" id="ARBA00022679"/>
    </source>
</evidence>
<protein>
    <submittedName>
        <fullName evidence="5">Methyltransferase domain-containing protein</fullName>
    </submittedName>
</protein>
<dbReference type="RefSeq" id="WP_378162046.1">
    <property type="nucleotide sequence ID" value="NZ_JBHSBU010000001.1"/>
</dbReference>
<proteinExistence type="inferred from homology"/>
<dbReference type="GO" id="GO:0008168">
    <property type="term" value="F:methyltransferase activity"/>
    <property type="evidence" value="ECO:0007669"/>
    <property type="project" value="UniProtKB-KW"/>
</dbReference>
<evidence type="ECO:0000313" key="5">
    <source>
        <dbReference type="EMBL" id="MFC4158887.1"/>
    </source>
</evidence>
<sequence length="262" mass="28583">MTAIHDAARQGYSNEAKSYESGRPEYPGELQSWLSDALAIGAGTTVLDLGAGTGKFSQRLVRTGAAVVAVEPVAAMRERLAAKLPTVTALPGTAERMPVETGSADVVICAQAFHWFATDAALQEIHRVLRPGGQLGLVWNVRDESVDWVAAITEIITPYEGDAPRFYKGDWRRPFGEASFGRRGFSPLQSNVFVHHHLGGPELVIIDRFLSVSFIAALPDAEKARVKAQLQTLIDTHPALRGRDSVAFPYRTEAYRCARLDI</sequence>
<comment type="caution">
    <text evidence="5">The sequence shown here is derived from an EMBL/GenBank/DDBJ whole genome shotgun (WGS) entry which is preliminary data.</text>
</comment>
<reference evidence="6" key="1">
    <citation type="journal article" date="2019" name="Int. J. Syst. Evol. Microbiol.">
        <title>The Global Catalogue of Microorganisms (GCM) 10K type strain sequencing project: providing services to taxonomists for standard genome sequencing and annotation.</title>
        <authorList>
            <consortium name="The Broad Institute Genomics Platform"/>
            <consortium name="The Broad Institute Genome Sequencing Center for Infectious Disease"/>
            <person name="Wu L."/>
            <person name="Ma J."/>
        </authorList>
    </citation>
    <scope>NUCLEOTIDE SEQUENCE [LARGE SCALE GENOMIC DNA]</scope>
    <source>
        <strain evidence="6">LMG 29894</strain>
    </source>
</reference>
<evidence type="ECO:0000259" key="4">
    <source>
        <dbReference type="Pfam" id="PF08241"/>
    </source>
</evidence>